<feature type="active site" description="Proton acceptor" evidence="13">
    <location>
        <position position="87"/>
    </location>
</feature>
<keyword evidence="7 13" id="KW-0949">S-adenosyl-L-methionine</keyword>
<evidence type="ECO:0000313" key="15">
    <source>
        <dbReference type="EMBL" id="HHY25384.1"/>
    </source>
</evidence>
<feature type="binding site" evidence="13">
    <location>
        <position position="108"/>
    </location>
    <ligand>
        <name>[4Fe-4S] cluster</name>
        <dbReference type="ChEBI" id="CHEBI:49883"/>
        <note>4Fe-4S-S-AdoMet</note>
    </ligand>
</feature>
<reference evidence="15 16" key="1">
    <citation type="journal article" date="2020" name="Biotechnol. Biofuels">
        <title>New insights from the biogas microbiome by comprehensive genome-resolved metagenomics of nearly 1600 species originating from multiple anaerobic digesters.</title>
        <authorList>
            <person name="Campanaro S."/>
            <person name="Treu L."/>
            <person name="Rodriguez-R L.M."/>
            <person name="Kovalovszki A."/>
            <person name="Ziels R.M."/>
            <person name="Maus I."/>
            <person name="Zhu X."/>
            <person name="Kougias P.G."/>
            <person name="Basile A."/>
            <person name="Luo G."/>
            <person name="Schluter A."/>
            <person name="Konstantinidis K.T."/>
            <person name="Angelidaki I."/>
        </authorList>
    </citation>
    <scope>NUCLEOTIDE SEQUENCE [LARGE SCALE GENOMIC DNA]</scope>
    <source>
        <strain evidence="15">AS05jafATM_4</strain>
    </source>
</reference>
<evidence type="ECO:0000256" key="11">
    <source>
        <dbReference type="ARBA" id="ARBA00023157"/>
    </source>
</evidence>
<dbReference type="InterPro" id="IPR007197">
    <property type="entry name" value="rSAM"/>
</dbReference>
<gene>
    <name evidence="13" type="primary">cfr</name>
    <name evidence="15" type="ORF">GX523_01300</name>
</gene>
<sequence>MNSKYEVIKQLIADMKLPDYRYEQIIKAIFSQHISTFERMSTLPLELKKTLIDTFGSSVCCIVPVACQTSGQADKILFSLPDGNRVETVNLHYKKGWESFCISSQCGCGFGCQFCATGTLGHKRNMTVDEITDQLLYFYLNGHRLNSVSFMGMGEPLANPHLFDALNLLNDSSLLGLSQRRITISTIGIIPGIRRLTQEFPQINLAFSLHSPFERQRSDLMPVNRSFPLHEVMEALDNHIRHNGRRLFLAYIMLSGVNDSVDHAKALVHLLQNRGPWAHLYHVDLIPYNSTDKTSRKFASSDKGTMKRFRDILHANGISAATRTQFGSDISAACGQLFGDEKD</sequence>
<proteinExistence type="inferred from homology"/>
<evidence type="ECO:0000256" key="9">
    <source>
        <dbReference type="ARBA" id="ARBA00023004"/>
    </source>
</evidence>
<dbReference type="GO" id="GO:0005737">
    <property type="term" value="C:cytoplasm"/>
    <property type="evidence" value="ECO:0007669"/>
    <property type="project" value="UniProtKB-SubCell"/>
</dbReference>
<dbReference type="EMBL" id="DUTF01000030">
    <property type="protein sequence ID" value="HHY25384.1"/>
    <property type="molecule type" value="Genomic_DNA"/>
</dbReference>
<evidence type="ECO:0000256" key="12">
    <source>
        <dbReference type="ARBA" id="ARBA00023251"/>
    </source>
</evidence>
<dbReference type="InterPro" id="IPR004383">
    <property type="entry name" value="rRNA_lsu_MTrfase_RlmN/Cfr"/>
</dbReference>
<dbReference type="InterPro" id="IPR040072">
    <property type="entry name" value="Methyltransferase_A"/>
</dbReference>
<keyword evidence="6 13" id="KW-0808">Transferase</keyword>
<dbReference type="PANTHER" id="PTHR30544:SF5">
    <property type="entry name" value="RADICAL SAM CORE DOMAIN-CONTAINING PROTEIN"/>
    <property type="match status" value="1"/>
</dbReference>
<comment type="miscellaneous">
    <text evidence="13">Reaction proceeds by a ping-pong mechanism involving intermediate methylation of a conserved cysteine residue.</text>
</comment>
<dbReference type="CDD" id="cd01335">
    <property type="entry name" value="Radical_SAM"/>
    <property type="match status" value="1"/>
</dbReference>
<dbReference type="SFLD" id="SFLDG01061">
    <property type="entry name" value="methylthiotransferase"/>
    <property type="match status" value="1"/>
</dbReference>
<evidence type="ECO:0000256" key="7">
    <source>
        <dbReference type="ARBA" id="ARBA00022691"/>
    </source>
</evidence>
<keyword evidence="3 13" id="KW-0963">Cytoplasm</keyword>
<dbReference type="NCBIfam" id="NF011024">
    <property type="entry name" value="PRK14453.1"/>
    <property type="match status" value="1"/>
</dbReference>
<dbReference type="EC" id="2.1.1.224" evidence="13"/>
<dbReference type="InterPro" id="IPR013785">
    <property type="entry name" value="Aldolase_TIM"/>
</dbReference>
<accession>A0A7C6Z2D9</accession>
<organism evidence="15 16">
    <name type="scientific">Desulfitobacterium dehalogenans</name>
    <dbReference type="NCBI Taxonomy" id="36854"/>
    <lineage>
        <taxon>Bacteria</taxon>
        <taxon>Bacillati</taxon>
        <taxon>Bacillota</taxon>
        <taxon>Clostridia</taxon>
        <taxon>Eubacteriales</taxon>
        <taxon>Desulfitobacteriaceae</taxon>
        <taxon>Desulfitobacterium</taxon>
    </lineage>
</organism>
<keyword evidence="12 13" id="KW-0046">Antibiotic resistance</keyword>
<evidence type="ECO:0000256" key="3">
    <source>
        <dbReference type="ARBA" id="ARBA00022490"/>
    </source>
</evidence>
<dbReference type="FunFam" id="3.20.20.70:FF:000014">
    <property type="entry name" value="Probable dual-specificity RNA methyltransferase RlmN"/>
    <property type="match status" value="1"/>
</dbReference>
<dbReference type="Proteomes" id="UP000553059">
    <property type="component" value="Unassembled WGS sequence"/>
</dbReference>
<comment type="function">
    <text evidence="13">Specifically methylates position 8 of adenine 2503 in 23S rRNA. Confers resistance to some classes of antibiotics.</text>
</comment>
<dbReference type="GO" id="GO:0019843">
    <property type="term" value="F:rRNA binding"/>
    <property type="evidence" value="ECO:0007669"/>
    <property type="project" value="UniProtKB-UniRule"/>
</dbReference>
<comment type="cofactor">
    <cofactor evidence="13">
        <name>[4Fe-4S] cluster</name>
        <dbReference type="ChEBI" id="CHEBI:49883"/>
    </cofactor>
    <text evidence="13">Binds 1 [4Fe-4S] cluster. The cluster is coordinated with 3 cysteines and an exchangeable S-adenosyl-L-methionine.</text>
</comment>
<feature type="binding site" evidence="13">
    <location>
        <position position="115"/>
    </location>
    <ligand>
        <name>[4Fe-4S] cluster</name>
        <dbReference type="ChEBI" id="CHEBI:49883"/>
        <note>4Fe-4S-S-AdoMet</note>
    </ligand>
</feature>
<feature type="domain" description="Radical SAM core" evidence="14">
    <location>
        <begin position="94"/>
        <end position="323"/>
    </location>
</feature>
<keyword evidence="8 13" id="KW-0479">Metal-binding</keyword>
<comment type="caution">
    <text evidence="15">The sequence shown here is derived from an EMBL/GenBank/DDBJ whole genome shotgun (WGS) entry which is preliminary data.</text>
</comment>
<comment type="similarity">
    <text evidence="13">Belongs to the radical SAM superfamily. RlmN family. Cfr subfamily.</text>
</comment>
<evidence type="ECO:0000259" key="14">
    <source>
        <dbReference type="PROSITE" id="PS51918"/>
    </source>
</evidence>
<dbReference type="SFLD" id="SFLDS00029">
    <property type="entry name" value="Radical_SAM"/>
    <property type="match status" value="2"/>
</dbReference>
<protein>
    <recommendedName>
        <fullName evidence="13">Ribosomal RNA large subunit methyltransferase Cfr</fullName>
        <ecNumber evidence="13">2.1.1.224</ecNumber>
    </recommendedName>
    <alternativeName>
        <fullName evidence="13">23S rRNA (adenine(2503)-C(8))-methyltransferase</fullName>
    </alternativeName>
    <alternativeName>
        <fullName evidence="13">23S rRNA m8A2503 methyltransferase</fullName>
    </alternativeName>
</protein>
<feature type="active site" description="S-methylcysteine intermediate" evidence="13">
    <location>
        <position position="334"/>
    </location>
</feature>
<keyword evidence="2 13" id="KW-0004">4Fe-4S</keyword>
<dbReference type="InterPro" id="IPR058240">
    <property type="entry name" value="rSAM_sf"/>
</dbReference>
<keyword evidence="9 13" id="KW-0408">Iron</keyword>
<evidence type="ECO:0000256" key="13">
    <source>
        <dbReference type="HAMAP-Rule" id="MF_01873"/>
    </source>
</evidence>
<keyword evidence="11 13" id="KW-1015">Disulfide bond</keyword>
<feature type="disulfide bond" description="(transient)" evidence="13">
    <location>
        <begin position="101"/>
        <end position="334"/>
    </location>
</feature>
<evidence type="ECO:0000256" key="5">
    <source>
        <dbReference type="ARBA" id="ARBA00022603"/>
    </source>
</evidence>
<keyword evidence="10 13" id="KW-0411">Iron-sulfur</keyword>
<dbReference type="GO" id="GO:0051539">
    <property type="term" value="F:4 iron, 4 sulfur cluster binding"/>
    <property type="evidence" value="ECO:0007669"/>
    <property type="project" value="UniProtKB-UniRule"/>
</dbReference>
<comment type="subcellular location">
    <subcellularLocation>
        <location evidence="1 13">Cytoplasm</location>
    </subcellularLocation>
</comment>
<evidence type="ECO:0000256" key="4">
    <source>
        <dbReference type="ARBA" id="ARBA00022552"/>
    </source>
</evidence>
<feature type="binding site" evidence="13">
    <location>
        <begin position="154"/>
        <end position="155"/>
    </location>
    <ligand>
        <name>S-adenosyl-L-methionine</name>
        <dbReference type="ChEBI" id="CHEBI:59789"/>
    </ligand>
</feature>
<dbReference type="SFLD" id="SFLDF00275">
    <property type="entry name" value="adenosine_C2_methyltransferase"/>
    <property type="match status" value="1"/>
</dbReference>
<dbReference type="PROSITE" id="PS51918">
    <property type="entry name" value="RADICAL_SAM"/>
    <property type="match status" value="1"/>
</dbReference>
<dbReference type="GO" id="GO:0070475">
    <property type="term" value="P:rRNA base methylation"/>
    <property type="evidence" value="ECO:0007669"/>
    <property type="project" value="UniProtKB-UniRule"/>
</dbReference>
<dbReference type="GO" id="GO:0046872">
    <property type="term" value="F:metal ion binding"/>
    <property type="evidence" value="ECO:0007669"/>
    <property type="project" value="UniProtKB-KW"/>
</dbReference>
<dbReference type="GO" id="GO:0046677">
    <property type="term" value="P:response to antibiotic"/>
    <property type="evidence" value="ECO:0007669"/>
    <property type="project" value="UniProtKB-KW"/>
</dbReference>
<feature type="binding site" evidence="13">
    <location>
        <position position="185"/>
    </location>
    <ligand>
        <name>S-adenosyl-L-methionine</name>
        <dbReference type="ChEBI" id="CHEBI:59789"/>
    </ligand>
</feature>
<keyword evidence="4 13" id="KW-0698">rRNA processing</keyword>
<evidence type="ECO:0000256" key="10">
    <source>
        <dbReference type="ARBA" id="ARBA00023014"/>
    </source>
</evidence>
<comment type="catalytic activity">
    <reaction evidence="13">
        <text>adenosine(2503) in 23S rRNA + 2 reduced [2Fe-2S]-[ferredoxin] + 2 S-adenosyl-L-methionine = 8-methyladenosine(2503) in 23S rRNA + 5'-deoxyadenosine + L-methionine + 2 oxidized [2Fe-2S]-[ferredoxin] + S-adenosyl-L-homocysteine</text>
        <dbReference type="Rhea" id="RHEA:42632"/>
        <dbReference type="Rhea" id="RHEA-COMP:10000"/>
        <dbReference type="Rhea" id="RHEA-COMP:10001"/>
        <dbReference type="Rhea" id="RHEA-COMP:10152"/>
        <dbReference type="Rhea" id="RHEA-COMP:10153"/>
        <dbReference type="ChEBI" id="CHEBI:17319"/>
        <dbReference type="ChEBI" id="CHEBI:33737"/>
        <dbReference type="ChEBI" id="CHEBI:33738"/>
        <dbReference type="ChEBI" id="CHEBI:57844"/>
        <dbReference type="ChEBI" id="CHEBI:57856"/>
        <dbReference type="ChEBI" id="CHEBI:59789"/>
        <dbReference type="ChEBI" id="CHEBI:74411"/>
        <dbReference type="ChEBI" id="CHEBI:74543"/>
        <dbReference type="EC" id="2.1.1.224"/>
    </reaction>
</comment>
<dbReference type="NCBIfam" id="TIGR04432">
    <property type="entry name" value="rSAM_Cfr"/>
    <property type="match status" value="1"/>
</dbReference>
<dbReference type="AlphaFoldDB" id="A0A7C6Z2D9"/>
<dbReference type="GO" id="GO:0016433">
    <property type="term" value="F:rRNA (adenine) methyltransferase activity"/>
    <property type="evidence" value="ECO:0007669"/>
    <property type="project" value="UniProtKB-UniRule"/>
</dbReference>
<feature type="binding site" evidence="13">
    <location>
        <begin position="208"/>
        <end position="210"/>
    </location>
    <ligand>
        <name>S-adenosyl-L-methionine</name>
        <dbReference type="ChEBI" id="CHEBI:59789"/>
    </ligand>
</feature>
<dbReference type="Gene3D" id="1.10.150.530">
    <property type="match status" value="1"/>
</dbReference>
<dbReference type="Pfam" id="PF04055">
    <property type="entry name" value="Radical_SAM"/>
    <property type="match status" value="1"/>
</dbReference>
<evidence type="ECO:0000256" key="1">
    <source>
        <dbReference type="ARBA" id="ARBA00004496"/>
    </source>
</evidence>
<evidence type="ECO:0000313" key="16">
    <source>
        <dbReference type="Proteomes" id="UP000553059"/>
    </source>
</evidence>
<dbReference type="SFLD" id="SFLDF00296">
    <property type="entry name" value="adenosine_C8_methyltransferase"/>
    <property type="match status" value="1"/>
</dbReference>
<feature type="binding site" evidence="13">
    <location>
        <position position="289"/>
    </location>
    <ligand>
        <name>S-adenosyl-L-methionine</name>
        <dbReference type="ChEBI" id="CHEBI:59789"/>
    </ligand>
</feature>
<dbReference type="InterPro" id="IPR005839">
    <property type="entry name" value="Methylthiotransferase"/>
</dbReference>
<dbReference type="HAMAP" id="MF_01873">
    <property type="entry name" value="23SrRNA_methyltr_Cfr"/>
    <property type="match status" value="1"/>
</dbReference>
<dbReference type="SUPFAM" id="SSF102114">
    <property type="entry name" value="Radical SAM enzymes"/>
    <property type="match status" value="1"/>
</dbReference>
<dbReference type="PIRSF" id="PIRSF006004">
    <property type="entry name" value="CHP00048"/>
    <property type="match status" value="1"/>
</dbReference>
<feature type="binding site" evidence="13">
    <location>
        <position position="112"/>
    </location>
    <ligand>
        <name>[4Fe-4S] cluster</name>
        <dbReference type="ChEBI" id="CHEBI:49883"/>
        <note>4Fe-4S-S-AdoMet</note>
    </ligand>
</feature>
<dbReference type="NCBIfam" id="NF000424">
    <property type="entry name" value="CfrAB"/>
    <property type="match status" value="1"/>
</dbReference>
<dbReference type="GO" id="GO:0030488">
    <property type="term" value="P:tRNA methylation"/>
    <property type="evidence" value="ECO:0007669"/>
    <property type="project" value="TreeGrafter"/>
</dbReference>
<keyword evidence="5 13" id="KW-0489">Methyltransferase</keyword>
<dbReference type="InterPro" id="IPR022881">
    <property type="entry name" value="rRNA_lsu_MeTfrase_Cfr"/>
</dbReference>
<name>A0A7C6Z2D9_9FIRM</name>
<evidence type="ECO:0000256" key="2">
    <source>
        <dbReference type="ARBA" id="ARBA00022485"/>
    </source>
</evidence>
<evidence type="ECO:0000256" key="8">
    <source>
        <dbReference type="ARBA" id="ARBA00022723"/>
    </source>
</evidence>
<dbReference type="Gene3D" id="3.20.20.70">
    <property type="entry name" value="Aldolase class I"/>
    <property type="match status" value="1"/>
</dbReference>
<evidence type="ECO:0000256" key="6">
    <source>
        <dbReference type="ARBA" id="ARBA00022679"/>
    </source>
</evidence>
<dbReference type="PANTHER" id="PTHR30544">
    <property type="entry name" value="23S RRNA METHYLTRANSFERASE"/>
    <property type="match status" value="1"/>
</dbReference>
<dbReference type="SFLD" id="SFLDG01062">
    <property type="entry name" value="methyltransferase_(Class_A)"/>
    <property type="match status" value="1"/>
</dbReference>